<evidence type="ECO:0000256" key="3">
    <source>
        <dbReference type="ARBA" id="ARBA00023002"/>
    </source>
</evidence>
<feature type="domain" description="Thioredoxin-like fold" evidence="8">
    <location>
        <begin position="58"/>
        <end position="223"/>
    </location>
</feature>
<keyword evidence="2" id="KW-0732">Signal</keyword>
<dbReference type="Gene3D" id="3.40.30.10">
    <property type="entry name" value="Glutaredoxin"/>
    <property type="match status" value="1"/>
</dbReference>
<evidence type="ECO:0000259" key="8">
    <source>
        <dbReference type="Pfam" id="PF13462"/>
    </source>
</evidence>
<sequence length="228" mass="23500">MTSGKKSQNPLTARSGPARGTVLGIVAVVLFAGLVGFGVYQAQKPADVVVPPNATAAGVPIGNPSAKATIDVFLDFQCPACKQFEDLSGQTVDQLVAAGQAKVVYHPVAILDRYSPDQYSSRSSAASACAAADGVFPQYLKLLYANQPAENTPGLTAEKLTELGRQAGAGQGFAECVGSDRYAGWTTSITDQASKDGLTGTPTVKVDGEQIQQPTPDALRQAVAAAQS</sequence>
<evidence type="ECO:0000256" key="6">
    <source>
        <dbReference type="SAM" id="MobiDB-lite"/>
    </source>
</evidence>
<name>A0A4Q7URV1_PSEST</name>
<evidence type="ECO:0000256" key="2">
    <source>
        <dbReference type="ARBA" id="ARBA00022729"/>
    </source>
</evidence>
<dbReference type="Pfam" id="PF13462">
    <property type="entry name" value="Thioredoxin_4"/>
    <property type="match status" value="1"/>
</dbReference>
<dbReference type="Proteomes" id="UP000291591">
    <property type="component" value="Unassembled WGS sequence"/>
</dbReference>
<keyword evidence="4" id="KW-1015">Disulfide bond</keyword>
<keyword evidence="3" id="KW-0560">Oxidoreductase</keyword>
<keyword evidence="10" id="KW-1185">Reference proteome</keyword>
<organism evidence="9 10">
    <name type="scientific">Pseudonocardia sediminis</name>
    <dbReference type="NCBI Taxonomy" id="1397368"/>
    <lineage>
        <taxon>Bacteria</taxon>
        <taxon>Bacillati</taxon>
        <taxon>Actinomycetota</taxon>
        <taxon>Actinomycetes</taxon>
        <taxon>Pseudonocardiales</taxon>
        <taxon>Pseudonocardiaceae</taxon>
        <taxon>Pseudonocardia</taxon>
    </lineage>
</organism>
<keyword evidence="7" id="KW-0812">Transmembrane</keyword>
<dbReference type="SUPFAM" id="SSF52833">
    <property type="entry name" value="Thioredoxin-like"/>
    <property type="match status" value="1"/>
</dbReference>
<reference evidence="9 10" key="1">
    <citation type="submission" date="2019-02" db="EMBL/GenBank/DDBJ databases">
        <title>Sequencing the genomes of 1000 actinobacteria strains.</title>
        <authorList>
            <person name="Klenk H.-P."/>
        </authorList>
    </citation>
    <scope>NUCLEOTIDE SEQUENCE [LARGE SCALE GENOMIC DNA]</scope>
    <source>
        <strain evidence="9 10">DSM 45779</strain>
    </source>
</reference>
<evidence type="ECO:0000256" key="5">
    <source>
        <dbReference type="ARBA" id="ARBA00023284"/>
    </source>
</evidence>
<protein>
    <submittedName>
        <fullName evidence="9">Protein-disulfide isomerase</fullName>
    </submittedName>
</protein>
<keyword evidence="9" id="KW-0413">Isomerase</keyword>
<evidence type="ECO:0000313" key="9">
    <source>
        <dbReference type="EMBL" id="RZT83508.1"/>
    </source>
</evidence>
<evidence type="ECO:0000256" key="4">
    <source>
        <dbReference type="ARBA" id="ARBA00023157"/>
    </source>
</evidence>
<keyword evidence="7" id="KW-1133">Transmembrane helix</keyword>
<feature type="transmembrane region" description="Helical" evidence="7">
    <location>
        <begin position="21"/>
        <end position="40"/>
    </location>
</feature>
<evidence type="ECO:0000313" key="10">
    <source>
        <dbReference type="Proteomes" id="UP000291591"/>
    </source>
</evidence>
<dbReference type="InterPro" id="IPR036249">
    <property type="entry name" value="Thioredoxin-like_sf"/>
</dbReference>
<feature type="region of interest" description="Disordered" evidence="6">
    <location>
        <begin position="192"/>
        <end position="228"/>
    </location>
</feature>
<dbReference type="EMBL" id="SHKL01000001">
    <property type="protein sequence ID" value="RZT83508.1"/>
    <property type="molecule type" value="Genomic_DNA"/>
</dbReference>
<dbReference type="OrthoDB" id="4135024at2"/>
<dbReference type="PANTHER" id="PTHR13887">
    <property type="entry name" value="GLUTATHIONE S-TRANSFERASE KAPPA"/>
    <property type="match status" value="1"/>
</dbReference>
<dbReference type="PANTHER" id="PTHR13887:SF14">
    <property type="entry name" value="DISULFIDE BOND FORMATION PROTEIN D"/>
    <property type="match status" value="1"/>
</dbReference>
<gene>
    <name evidence="9" type="ORF">EV383_0313</name>
</gene>
<dbReference type="RefSeq" id="WP_130288252.1">
    <property type="nucleotide sequence ID" value="NZ_SHKL01000001.1"/>
</dbReference>
<comment type="similarity">
    <text evidence="1">Belongs to the thioredoxin family. DsbA subfamily.</text>
</comment>
<keyword evidence="7" id="KW-0472">Membrane</keyword>
<proteinExistence type="inferred from homology"/>
<accession>A0A4Q7URV1</accession>
<dbReference type="GO" id="GO:0016853">
    <property type="term" value="F:isomerase activity"/>
    <property type="evidence" value="ECO:0007669"/>
    <property type="project" value="UniProtKB-KW"/>
</dbReference>
<evidence type="ECO:0000256" key="7">
    <source>
        <dbReference type="SAM" id="Phobius"/>
    </source>
</evidence>
<evidence type="ECO:0000256" key="1">
    <source>
        <dbReference type="ARBA" id="ARBA00005791"/>
    </source>
</evidence>
<dbReference type="InterPro" id="IPR012336">
    <property type="entry name" value="Thioredoxin-like_fold"/>
</dbReference>
<dbReference type="AlphaFoldDB" id="A0A4Q7URV1"/>
<dbReference type="GO" id="GO:0016491">
    <property type="term" value="F:oxidoreductase activity"/>
    <property type="evidence" value="ECO:0007669"/>
    <property type="project" value="UniProtKB-KW"/>
</dbReference>
<comment type="caution">
    <text evidence="9">The sequence shown here is derived from an EMBL/GenBank/DDBJ whole genome shotgun (WGS) entry which is preliminary data.</text>
</comment>
<keyword evidence="5" id="KW-0676">Redox-active center</keyword>